<feature type="compositionally biased region" description="Pro residues" evidence="1">
    <location>
        <begin position="551"/>
        <end position="563"/>
    </location>
</feature>
<feature type="compositionally biased region" description="Basic residues" evidence="1">
    <location>
        <begin position="1"/>
        <end position="14"/>
    </location>
</feature>
<evidence type="ECO:0000313" key="2">
    <source>
        <dbReference type="EMBL" id="PLW51643.1"/>
    </source>
</evidence>
<proteinExistence type="predicted"/>
<comment type="caution">
    <text evidence="2">The sequence shown here is derived from an EMBL/GenBank/DDBJ whole genome shotgun (WGS) entry which is preliminary data.</text>
</comment>
<sequence>MPPTPQKKKNKRKTPYPTQEPISANSGAPSQRRPSCAKGCQGYSTTNCKELNKAVKAFLPLGSQEWDHPTGNPKCPETVCEAKRIQIAMDARAHVMACNDVEKDDGDSDEAGVKITNPNEGPNVEVLSQDSEDADQPVEDNLDKELPPPLVFSDDISKQPASPTRQSPQSSFSAYAAQPSGSKTRSCWAIAANSQKTFAQPPRGSKPAVGLEQQMTNYFDPAKRKKQDFENGMTQFYANQLSDANKTITSLCEEKSNLHNWKPTSVWKTPNEGPELLTLLGANPGTLGHQLTLHLTQLGYVVIATVSSPDMVAGLELEGLGWRKALVLDPLAPQTSAFTHTLAASMSSRFPLSASAKTFTHTIHQLPLVGLINCLPVSLPDDLRPVEALAVDQHLIARPLLVPDQKYESRSTLPRKLACGQPDARESDGHALTGDQDLGIDKPAHDPGGEQADWDGCFPATALTGSPLSQLMRRVEKIVHTTGVCTGSRVAVGAETWTYMLVDRLVPPSWVDRWLCLVERLNGWMRAKVMSDLDLESNHPQVEIKVSADPPSMPSSEGPPPAADPVDAPAAKQADPEDTLMETVNVVDKGPEAEKEGPAAPDNQGSLQGSFR</sequence>
<feature type="region of interest" description="Disordered" evidence="1">
    <location>
        <begin position="101"/>
        <end position="179"/>
    </location>
</feature>
<feature type="region of interest" description="Disordered" evidence="1">
    <location>
        <begin position="545"/>
        <end position="612"/>
    </location>
</feature>
<accession>A0A2N5VNR6</accession>
<organism evidence="2 3">
    <name type="scientific">Puccinia coronata f. sp. avenae</name>
    <dbReference type="NCBI Taxonomy" id="200324"/>
    <lineage>
        <taxon>Eukaryota</taxon>
        <taxon>Fungi</taxon>
        <taxon>Dikarya</taxon>
        <taxon>Basidiomycota</taxon>
        <taxon>Pucciniomycotina</taxon>
        <taxon>Pucciniomycetes</taxon>
        <taxon>Pucciniales</taxon>
        <taxon>Pucciniaceae</taxon>
        <taxon>Puccinia</taxon>
    </lineage>
</organism>
<dbReference type="PANTHER" id="PTHR34409">
    <property type="entry name" value="SET DOMAIN-CONTAINING PROTEIN"/>
    <property type="match status" value="1"/>
</dbReference>
<dbReference type="Proteomes" id="UP000235392">
    <property type="component" value="Unassembled WGS sequence"/>
</dbReference>
<protein>
    <submittedName>
        <fullName evidence="2">Uncharacterized protein</fullName>
    </submittedName>
</protein>
<feature type="region of interest" description="Disordered" evidence="1">
    <location>
        <begin position="412"/>
        <end position="450"/>
    </location>
</feature>
<feature type="region of interest" description="Disordered" evidence="1">
    <location>
        <begin position="1"/>
        <end position="39"/>
    </location>
</feature>
<dbReference type="PANTHER" id="PTHR34409:SF1">
    <property type="entry name" value="MYB-LIKE DOMAIN-CONTAINING PROTEIN"/>
    <property type="match status" value="1"/>
</dbReference>
<feature type="compositionally biased region" description="Polar residues" evidence="1">
    <location>
        <begin position="603"/>
        <end position="612"/>
    </location>
</feature>
<feature type="compositionally biased region" description="Polar residues" evidence="1">
    <location>
        <begin position="159"/>
        <end position="179"/>
    </location>
</feature>
<evidence type="ECO:0000313" key="3">
    <source>
        <dbReference type="Proteomes" id="UP000235392"/>
    </source>
</evidence>
<name>A0A2N5VNR6_9BASI</name>
<feature type="compositionally biased region" description="Polar residues" evidence="1">
    <location>
        <begin position="16"/>
        <end position="33"/>
    </location>
</feature>
<dbReference type="AlphaFoldDB" id="A0A2N5VNR6"/>
<feature type="compositionally biased region" description="Basic and acidic residues" evidence="1">
    <location>
        <begin position="439"/>
        <end position="448"/>
    </location>
</feature>
<evidence type="ECO:0000256" key="1">
    <source>
        <dbReference type="SAM" id="MobiDB-lite"/>
    </source>
</evidence>
<dbReference type="EMBL" id="PGCI01000004">
    <property type="protein sequence ID" value="PLW51643.1"/>
    <property type="molecule type" value="Genomic_DNA"/>
</dbReference>
<feature type="compositionally biased region" description="Acidic residues" evidence="1">
    <location>
        <begin position="130"/>
        <end position="140"/>
    </location>
</feature>
<feature type="compositionally biased region" description="Low complexity" evidence="1">
    <location>
        <begin position="564"/>
        <end position="573"/>
    </location>
</feature>
<gene>
    <name evidence="2" type="ORF">PCASD_00557</name>
</gene>
<reference evidence="2 3" key="1">
    <citation type="submission" date="2017-11" db="EMBL/GenBank/DDBJ databases">
        <title>De novo assembly and phasing of dikaryotic genomes from two isolates of Puccinia coronata f. sp. avenae, the causal agent of oat crown rust.</title>
        <authorList>
            <person name="Miller M.E."/>
            <person name="Zhang Y."/>
            <person name="Omidvar V."/>
            <person name="Sperschneider J."/>
            <person name="Schwessinger B."/>
            <person name="Raley C."/>
            <person name="Palmer J.M."/>
            <person name="Garnica D."/>
            <person name="Upadhyaya N."/>
            <person name="Rathjen J."/>
            <person name="Taylor J.M."/>
            <person name="Park R.F."/>
            <person name="Dodds P.N."/>
            <person name="Hirsch C.D."/>
            <person name="Kianian S.F."/>
            <person name="Figueroa M."/>
        </authorList>
    </citation>
    <scope>NUCLEOTIDE SEQUENCE [LARGE SCALE GENOMIC DNA]</scope>
    <source>
        <strain evidence="2">12SD80</strain>
    </source>
</reference>